<keyword evidence="5" id="KW-0539">Nucleus</keyword>
<evidence type="ECO:0000256" key="1">
    <source>
        <dbReference type="ARBA" id="ARBA00004123"/>
    </source>
</evidence>
<gene>
    <name evidence="8" type="ORF">g.5544</name>
</gene>
<evidence type="ECO:0000256" key="6">
    <source>
        <dbReference type="SAM" id="MobiDB-lite"/>
    </source>
</evidence>
<evidence type="ECO:0000256" key="5">
    <source>
        <dbReference type="ARBA" id="ARBA00023242"/>
    </source>
</evidence>
<feature type="domain" description="PBZ-type" evidence="7">
    <location>
        <begin position="15"/>
        <end position="39"/>
    </location>
</feature>
<accession>A0A1B6M6S4</accession>
<evidence type="ECO:0000259" key="7">
    <source>
        <dbReference type="Pfam" id="PF10283"/>
    </source>
</evidence>
<dbReference type="Pfam" id="PF10283">
    <property type="entry name" value="zf-CCHH"/>
    <property type="match status" value="1"/>
</dbReference>
<dbReference type="InterPro" id="IPR019406">
    <property type="entry name" value="APLF_PBZ"/>
</dbReference>
<reference evidence="8" key="1">
    <citation type="submission" date="2015-11" db="EMBL/GenBank/DDBJ databases">
        <title>De novo transcriptome assembly of four potential Pierce s Disease insect vectors from Arizona vineyards.</title>
        <authorList>
            <person name="Tassone E.E."/>
        </authorList>
    </citation>
    <scope>NUCLEOTIDE SEQUENCE</scope>
</reference>
<comment type="subcellular location">
    <subcellularLocation>
        <location evidence="2">Chromosome</location>
    </subcellularLocation>
    <subcellularLocation>
        <location evidence="1">Nucleus</location>
    </subcellularLocation>
</comment>
<name>A0A1B6M6S4_9HEMI</name>
<evidence type="ECO:0000256" key="4">
    <source>
        <dbReference type="ARBA" id="ARBA00022454"/>
    </source>
</evidence>
<dbReference type="InterPro" id="IPR019361">
    <property type="entry name" value="HPF1"/>
</dbReference>
<dbReference type="GO" id="GO:0006974">
    <property type="term" value="P:DNA damage response"/>
    <property type="evidence" value="ECO:0007669"/>
    <property type="project" value="InterPro"/>
</dbReference>
<evidence type="ECO:0000313" key="8">
    <source>
        <dbReference type="EMBL" id="JAT31625.1"/>
    </source>
</evidence>
<protein>
    <recommendedName>
        <fullName evidence="7">PBZ-type domain-containing protein</fullName>
    </recommendedName>
</protein>
<organism evidence="8">
    <name type="scientific">Graphocephala atropunctata</name>
    <dbReference type="NCBI Taxonomy" id="36148"/>
    <lineage>
        <taxon>Eukaryota</taxon>
        <taxon>Metazoa</taxon>
        <taxon>Ecdysozoa</taxon>
        <taxon>Arthropoda</taxon>
        <taxon>Hexapoda</taxon>
        <taxon>Insecta</taxon>
        <taxon>Pterygota</taxon>
        <taxon>Neoptera</taxon>
        <taxon>Paraneoptera</taxon>
        <taxon>Hemiptera</taxon>
        <taxon>Auchenorrhyncha</taxon>
        <taxon>Membracoidea</taxon>
        <taxon>Cicadellidae</taxon>
        <taxon>Cicadellinae</taxon>
        <taxon>Cicadellini</taxon>
        <taxon>Graphocephala</taxon>
    </lineage>
</organism>
<dbReference type="GO" id="GO:0042393">
    <property type="term" value="F:histone binding"/>
    <property type="evidence" value="ECO:0007669"/>
    <property type="project" value="InterPro"/>
</dbReference>
<sequence>MASNDETCDYKDDPRTPCKYGTKCYQTNKLHKKKYKHPPLVEVKTTSPEIPNKKRKLDTDDQTIFIATTNNKERKDVSSPLQKPSEMKPEGEIDSSVKYTPLKDKVRTSEARKVELKSNLKELIKQLFLMEMPEDFFSFWEMCETMNKNDPTSALKAIKLKLVGPFDVLAGKVTDVYEEDLPDFLKHWRYYYDPPEFQTVICSEDSRCYHMGYYRDDPNEIPVFVASNVLNSKNPEKNGDLKIVGQNLFAALNSYLEELKTDPFSRMKIPQFQKTLTSWAKEKGFNLDKNSKEMDSRSRKVVAKTFHGAGIVVPVDKKNDVGYRELAASNTMIKKMLKGLVDSKSEEERAKFWEQLQPVITFANIANDECDFGTSLELGLDLFTYGSPLLHRSARQLLTTAYNLLGRNQFAQIVEVHLDDRRKGGNLSIL</sequence>
<dbReference type="GO" id="GO:0005634">
    <property type="term" value="C:nucleus"/>
    <property type="evidence" value="ECO:0007669"/>
    <property type="project" value="UniProtKB-SubCell"/>
</dbReference>
<evidence type="ECO:0000256" key="2">
    <source>
        <dbReference type="ARBA" id="ARBA00004286"/>
    </source>
</evidence>
<dbReference type="GO" id="GO:0072572">
    <property type="term" value="F:poly-ADP-D-ribose binding"/>
    <property type="evidence" value="ECO:0007669"/>
    <property type="project" value="TreeGrafter"/>
</dbReference>
<proteinExistence type="inferred from homology"/>
<dbReference type="EMBL" id="GEBQ01008352">
    <property type="protein sequence ID" value="JAT31625.1"/>
    <property type="molecule type" value="Transcribed_RNA"/>
</dbReference>
<evidence type="ECO:0000256" key="3">
    <source>
        <dbReference type="ARBA" id="ARBA00010803"/>
    </source>
</evidence>
<dbReference type="PANTHER" id="PTHR13386:SF1">
    <property type="entry name" value="HISTONE PARYLATION FACTOR 1"/>
    <property type="match status" value="1"/>
</dbReference>
<comment type="similarity">
    <text evidence="3">Belongs to the HPF1 family.</text>
</comment>
<feature type="region of interest" description="Disordered" evidence="6">
    <location>
        <begin position="36"/>
        <end position="92"/>
    </location>
</feature>
<dbReference type="AlphaFoldDB" id="A0A1B6M6S4"/>
<dbReference type="Pfam" id="PF10228">
    <property type="entry name" value="HPF1"/>
    <property type="match status" value="1"/>
</dbReference>
<keyword evidence="4" id="KW-0158">Chromosome</keyword>
<dbReference type="PANTHER" id="PTHR13386">
    <property type="entry name" value="HISTONE PARYLATION FACTOR 1"/>
    <property type="match status" value="1"/>
</dbReference>
<dbReference type="GO" id="GO:0005694">
    <property type="term" value="C:chromosome"/>
    <property type="evidence" value="ECO:0007669"/>
    <property type="project" value="UniProtKB-SubCell"/>
</dbReference>